<dbReference type="RefSeq" id="WP_118267536.1">
    <property type="nucleotide sequence ID" value="NZ_CP031968.1"/>
</dbReference>
<name>A0AAD0W8N1_9NEIS</name>
<gene>
    <name evidence="1" type="ORF">D1345_10135</name>
</gene>
<protein>
    <submittedName>
        <fullName evidence="1">Uncharacterized protein</fullName>
    </submittedName>
</protein>
<dbReference type="EMBL" id="CP031968">
    <property type="protein sequence ID" value="AXT46526.1"/>
    <property type="molecule type" value="Genomic_DNA"/>
</dbReference>
<proteinExistence type="predicted"/>
<reference evidence="1 2" key="1">
    <citation type="submission" date="2018-08" db="EMBL/GenBank/DDBJ databases">
        <title>Complete genome sequence of JP2-74.</title>
        <authorList>
            <person name="Wu L."/>
        </authorList>
    </citation>
    <scope>NUCLEOTIDE SEQUENCE [LARGE SCALE GENOMIC DNA]</scope>
    <source>
        <strain evidence="1 2">JP2-74</strain>
    </source>
</reference>
<accession>A0AAD0W8N1</accession>
<dbReference type="KEGG" id="crz:D1345_10135"/>
<sequence length="147" mass="16298">MSSEVMIPISVLPDFCDFLEIITAEFDLMGVKRSQITVGVTLGVGPDLLEQVLCVCDHDSGFVCWISFCYFPPEVREKAEMDLPYVAGFSAKGEGNLKFLTVVAGIVAKNQGRVVYDDGYMLKKQEVYSVEELKLMACSAFNELYGK</sequence>
<keyword evidence="2" id="KW-1185">Reference proteome</keyword>
<dbReference type="AlphaFoldDB" id="A0AAD0W8N1"/>
<organism evidence="1 2">
    <name type="scientific">Chromobacterium rhizoryzae</name>
    <dbReference type="NCBI Taxonomy" id="1778675"/>
    <lineage>
        <taxon>Bacteria</taxon>
        <taxon>Pseudomonadati</taxon>
        <taxon>Pseudomonadota</taxon>
        <taxon>Betaproteobacteria</taxon>
        <taxon>Neisseriales</taxon>
        <taxon>Chromobacteriaceae</taxon>
        <taxon>Chromobacterium</taxon>
    </lineage>
</organism>
<evidence type="ECO:0000313" key="2">
    <source>
        <dbReference type="Proteomes" id="UP000259465"/>
    </source>
</evidence>
<dbReference type="Proteomes" id="UP000259465">
    <property type="component" value="Chromosome"/>
</dbReference>
<evidence type="ECO:0000313" key="1">
    <source>
        <dbReference type="EMBL" id="AXT46526.1"/>
    </source>
</evidence>